<accession>A0A8A4XCW0</accession>
<sequence length="582" mass="64247">MTKRNRVESSSSLMTEMDVDMGASAEGGGGSEGQGSSIISMERPIKAKNTFTKRFTKHFYVKLYAQDWVVTPDTTGTSVVGWMNWIPYQALCMYLSPGEYMKLVRDSNYATVKEAKFQMEFKAVRTPFDANVTDAAEANGNLQFEIQRFDGLEKMLPFNVVDRSYNDANSKLNVSHAELIQRLYGITGFGRYTTGTNSKLPAVMRERGFTYRPQWGFESNSDYGSTAFGSMYRNYNLGISALPIGEFVSERLNTNQVKMGEGYCFNKVYKPKNGLITAASSAFCTRRQNPSSRTRVNVKSRFQDGGVDAIAGSVDATQYLGIYPIISNDVIPIEVSGVGNLKILTPGATNIFPSGVGSNSCTVAMSAEFPGVNTPTATFEGPAEGEGVTYAGIWQNARQVGWPPVDVVSMESEFESQNDTLGYGYNNAMAYYTIADLENYSEFPSHHDPPLHKMESFLLGAVPKTNKDNTIVNATMEFEITTEIVVEISDCDNTYINCAYNVFADDGAVSVDGVTPLSNNVFMDQHFVPATGDTNNGFLYGGKWQHNEHDVTLRDPKFWNKGYGRAAKPLFQLIPADTPMLK</sequence>
<reference evidence="1" key="1">
    <citation type="submission" date="2020-09" db="EMBL/GenBank/DDBJ databases">
        <title>Parvovirus dark matter in the feces of wild birds.</title>
        <authorList>
            <person name="Dai Z."/>
            <person name="Yang S."/>
            <person name="Zhang W."/>
        </authorList>
    </citation>
    <scope>NUCLEOTIDE SEQUENCE</scope>
    <source>
        <strain evidence="1">Gbt105par04</strain>
    </source>
</reference>
<protein>
    <submittedName>
        <fullName evidence="1">Structural protein</fullName>
    </submittedName>
</protein>
<name>A0A8A4XCW0_9VIRU</name>
<organism evidence="1">
    <name type="scientific">Turdus hortulorum ambidensovirus</name>
    <dbReference type="NCBI Taxonomy" id="2794448"/>
    <lineage>
        <taxon>Viruses</taxon>
        <taxon>Monodnaviria</taxon>
        <taxon>Shotokuvirae</taxon>
        <taxon>Cossaviricota</taxon>
        <taxon>Quintoviricetes</taxon>
        <taxon>Piccovirales</taxon>
        <taxon>Parvoviridae</taxon>
        <taxon>Densovirinae</taxon>
        <taxon>Ambidensovirus</taxon>
    </lineage>
</organism>
<evidence type="ECO:0000313" key="1">
    <source>
        <dbReference type="EMBL" id="QTE04093.1"/>
    </source>
</evidence>
<dbReference type="EMBL" id="MW046617">
    <property type="protein sequence ID" value="QTE04093.1"/>
    <property type="molecule type" value="Genomic_DNA"/>
</dbReference>
<dbReference type="SUPFAM" id="SSF88645">
    <property type="entry name" value="ssDNA viruses"/>
    <property type="match status" value="1"/>
</dbReference>
<proteinExistence type="predicted"/>
<dbReference type="InterPro" id="IPR016184">
    <property type="entry name" value="Capsid/spike_ssDNA_virus"/>
</dbReference>